<evidence type="ECO:0000313" key="3">
    <source>
        <dbReference type="EMBL" id="PAS95099.1"/>
    </source>
</evidence>
<dbReference type="EMBL" id="MDUX01000005">
    <property type="protein sequence ID" value="KAF7600477.1"/>
    <property type="molecule type" value="Genomic_DNA"/>
</dbReference>
<gene>
    <name evidence="2" type="ORF">BGI27_02740</name>
    <name evidence="3" type="ORF">CGU29_01220</name>
</gene>
<name>A0A272EYB6_9RHOO</name>
<dbReference type="EMBL" id="NMRN01000002">
    <property type="protein sequence ID" value="PAS95099.1"/>
    <property type="molecule type" value="Genomic_DNA"/>
</dbReference>
<comment type="caution">
    <text evidence="3">The sequence shown here is derived from an EMBL/GenBank/DDBJ whole genome shotgun (WGS) entry which is preliminary data.</text>
</comment>
<dbReference type="Proteomes" id="UP000216107">
    <property type="component" value="Unassembled WGS sequence"/>
</dbReference>
<reference evidence="3 4" key="2">
    <citation type="submission" date="2017-07" db="EMBL/GenBank/DDBJ databases">
        <title>Candidatus Dactylopiibacterium carminicum, a nitrogen-fixing symbiont of the cochineal insect Dactylopius coccus and Dactylopius opuntiae (Hemiptera: Coccoidea: Dactylopiidae).</title>
        <authorList>
            <person name="Vera A."/>
        </authorList>
    </citation>
    <scope>NUCLEOTIDE SEQUENCE [LARGE SCALE GENOMIC DNA]</scope>
    <source>
        <strain evidence="3 4">NFDCM</strain>
    </source>
</reference>
<evidence type="ECO:0000313" key="5">
    <source>
        <dbReference type="Proteomes" id="UP000623509"/>
    </source>
</evidence>
<evidence type="ECO:0000313" key="4">
    <source>
        <dbReference type="Proteomes" id="UP000216107"/>
    </source>
</evidence>
<proteinExistence type="predicted"/>
<feature type="region of interest" description="Disordered" evidence="1">
    <location>
        <begin position="35"/>
        <end position="63"/>
    </location>
</feature>
<protein>
    <submittedName>
        <fullName evidence="3">Uncharacterized protein</fullName>
    </submittedName>
</protein>
<reference evidence="2 5" key="1">
    <citation type="submission" date="2016-08" db="EMBL/GenBank/DDBJ databases">
        <title>Candidatus Dactylopiibacterium carminicum genome sequence.</title>
        <authorList>
            <person name="Ramirez-Puebla S.T."/>
            <person name="Ormeno-Orrillo E."/>
            <person name="Vera-Ponce De Leon A."/>
            <person name="Luis L."/>
            <person name="Sanchez-Flores A."/>
            <person name="Monica R."/>
            <person name="Martinez-Romero E."/>
        </authorList>
    </citation>
    <scope>NUCLEOTIDE SEQUENCE [LARGE SCALE GENOMIC DNA]</scope>
    <source>
        <strain evidence="2">END1</strain>
    </source>
</reference>
<evidence type="ECO:0000313" key="2">
    <source>
        <dbReference type="EMBL" id="KAF7600477.1"/>
    </source>
</evidence>
<evidence type="ECO:0000256" key="1">
    <source>
        <dbReference type="SAM" id="MobiDB-lite"/>
    </source>
</evidence>
<dbReference type="AlphaFoldDB" id="A0A272EYB6"/>
<dbReference type="Proteomes" id="UP000623509">
    <property type="component" value="Unassembled WGS sequence"/>
</dbReference>
<organism evidence="3 4">
    <name type="scientific">Candidatus Dactylopiibacterium carminicum</name>
    <dbReference type="NCBI Taxonomy" id="857335"/>
    <lineage>
        <taxon>Bacteria</taxon>
        <taxon>Pseudomonadati</taxon>
        <taxon>Pseudomonadota</taxon>
        <taxon>Betaproteobacteria</taxon>
        <taxon>Rhodocyclales</taxon>
        <taxon>Rhodocyclaceae</taxon>
        <taxon>Candidatus Dactylopiibacterium</taxon>
    </lineage>
</organism>
<sequence length="192" mass="21095">MKLAFSASMGCMLPSTIRGGANHRVAITGVFSTAEEHGQHRAAGNQDHRQHAHEVGQYADQTDDQQRYGMAGEGCEQISDAELAGTALAISGEQQASHQEDVQYAAKQVQQWNQRHHHHHQPTPDQGEADPGTRLLLEEIPAAAYPDRTLARFHGTSAWQGNVAILRTLGKIQRRFGRGVRVGGHDLFHADR</sequence>
<accession>A0A272EYB6</accession>
<feature type="region of interest" description="Disordered" evidence="1">
    <location>
        <begin position="94"/>
        <end position="131"/>
    </location>
</feature>
<keyword evidence="5" id="KW-1185">Reference proteome</keyword>